<evidence type="ECO:0000313" key="4">
    <source>
        <dbReference type="Proteomes" id="UP000243937"/>
    </source>
</evidence>
<feature type="region of interest" description="Disordered" evidence="1">
    <location>
        <begin position="127"/>
        <end position="149"/>
    </location>
</feature>
<feature type="compositionally biased region" description="Polar residues" evidence="1">
    <location>
        <begin position="127"/>
        <end position="140"/>
    </location>
</feature>
<reference evidence="3 4" key="1">
    <citation type="journal article" date="2014" name="Int. J. Syst. Evol. Microbiol.">
        <title>Oceanisphaera profunda sp. nov., a marine bacterium isolated from deep-sea sediment, and emended description of the genus Oceanisphaera.</title>
        <authorList>
            <person name="Xu Z."/>
            <person name="Zhang X.Y."/>
            <person name="Su H.N."/>
            <person name="Yu Z.C."/>
            <person name="Liu C."/>
            <person name="Li H."/>
            <person name="Chen X.L."/>
            <person name="Song X.Y."/>
            <person name="Xie B.B."/>
            <person name="Qin Q.L."/>
            <person name="Zhou B.C."/>
            <person name="Shi M."/>
            <person name="Huang Y."/>
            <person name="Zhang Y.Z."/>
        </authorList>
    </citation>
    <scope>NUCLEOTIDE SEQUENCE [LARGE SCALE GENOMIC DNA]</scope>
    <source>
        <strain evidence="3 4">SM1222</strain>
    </source>
</reference>
<name>A0A1Y0D4D6_9GAMM</name>
<feature type="region of interest" description="Disordered" evidence="1">
    <location>
        <begin position="1"/>
        <end position="24"/>
    </location>
</feature>
<evidence type="ECO:0000259" key="2">
    <source>
        <dbReference type="Pfam" id="PF11924"/>
    </source>
</evidence>
<dbReference type="Gene3D" id="2.40.160.160">
    <property type="entry name" value="Inverse autotransporter, beta-domain"/>
    <property type="match status" value="1"/>
</dbReference>
<dbReference type="InterPro" id="IPR038177">
    <property type="entry name" value="IAT_beta_sf"/>
</dbReference>
<evidence type="ECO:0000313" key="3">
    <source>
        <dbReference type="EMBL" id="ART82174.1"/>
    </source>
</evidence>
<dbReference type="AlphaFoldDB" id="A0A1Y0D4D6"/>
<dbReference type="InterPro" id="IPR024519">
    <property type="entry name" value="IAT_beta"/>
</dbReference>
<dbReference type="KEGG" id="opf:CBP31_05645"/>
<dbReference type="Proteomes" id="UP000243937">
    <property type="component" value="Chromosome"/>
</dbReference>
<evidence type="ECO:0000256" key="1">
    <source>
        <dbReference type="SAM" id="MobiDB-lite"/>
    </source>
</evidence>
<feature type="domain" description="Inverse autotransporter beta-domain" evidence="2">
    <location>
        <begin position="300"/>
        <end position="433"/>
    </location>
</feature>
<keyword evidence="4" id="KW-1185">Reference proteome</keyword>
<protein>
    <recommendedName>
        <fullName evidence="2">Inverse autotransporter beta-domain domain-containing protein</fullName>
    </recommendedName>
</protein>
<dbReference type="Pfam" id="PF11924">
    <property type="entry name" value="IAT_beta"/>
    <property type="match status" value="1"/>
</dbReference>
<proteinExistence type="predicted"/>
<organism evidence="3 4">
    <name type="scientific">Oceanisphaera profunda</name>
    <dbReference type="NCBI Taxonomy" id="1416627"/>
    <lineage>
        <taxon>Bacteria</taxon>
        <taxon>Pseudomonadati</taxon>
        <taxon>Pseudomonadota</taxon>
        <taxon>Gammaproteobacteria</taxon>
        <taxon>Aeromonadales</taxon>
        <taxon>Aeromonadaceae</taxon>
        <taxon>Oceanisphaera</taxon>
    </lineage>
</organism>
<sequence>MKKRSPPVTALKLAHQQSRPQPNARIGRGLSVVLGACLLSASFSSQAAGPLMVMHQVAAGETWRLVAKQHQLTERQLRLHYNQTRFMTPLTPGDWIWVPNSDSRAAPATLSQTDTTAFETKATDLAQSASVLPSKPTQDSTHSEPMAAAASVPIGSEPATLAKAQRDDNLPRLGPPDPTLAPKTAQLKLTLASAAQAAANHKLDKFVEQHSSSLADSTLSFGSQQLSDWLWLSPEHWSWDYQLPLFDKELLFNSSLALPLGNQLQGEVGIDYRDQRLTYQAGLNIERELGGSINAHLEPVLDYQAGWDHQRGGVLLYLAEPDWTLGAGQYQPLSGWQQQEGRSERAAAGQVVFGEGRLGWVPGLSVSSQFYQWQGRRLNLYGSGDKYKAPMSRQWSLNYTPWQILRLQSSLLSNSKGTFESRLRLGVELPLGLEPGLWWKSVLQQADYRHYQPLQHHQVLVLEQK</sequence>
<accession>A0A1Y0D4D6</accession>
<gene>
    <name evidence="3" type="ORF">CBP31_05645</name>
</gene>
<dbReference type="EMBL" id="CP021377">
    <property type="protein sequence ID" value="ART82174.1"/>
    <property type="molecule type" value="Genomic_DNA"/>
</dbReference>